<organism evidence="1 2">
    <name type="scientific">Fusarium euwallaceae</name>
    <dbReference type="NCBI Taxonomy" id="1147111"/>
    <lineage>
        <taxon>Eukaryota</taxon>
        <taxon>Fungi</taxon>
        <taxon>Dikarya</taxon>
        <taxon>Ascomycota</taxon>
        <taxon>Pezizomycotina</taxon>
        <taxon>Sordariomycetes</taxon>
        <taxon>Hypocreomycetidae</taxon>
        <taxon>Hypocreales</taxon>
        <taxon>Nectriaceae</taxon>
        <taxon>Fusarium</taxon>
        <taxon>Fusarium solani species complex</taxon>
    </lineage>
</organism>
<accession>A0A430LTH3</accession>
<proteinExistence type="predicted"/>
<sequence length="110" mass="11659">MPCNCGGGNEADAWKKAAKFDGYQTYDQSILKASKPRGSTTAVVHKQGYGVTVTHCSTVIASLGTDRDREICTTDCQSGGKGQNSVWCRIALDDSNISVCASLGYDCLTV</sequence>
<gene>
    <name evidence="1" type="ORF">BHE90_006507</name>
</gene>
<evidence type="ECO:0000313" key="1">
    <source>
        <dbReference type="EMBL" id="RTE79013.1"/>
    </source>
</evidence>
<keyword evidence="2" id="KW-1185">Reference proteome</keyword>
<dbReference type="AlphaFoldDB" id="A0A430LTH3"/>
<evidence type="ECO:0000313" key="2">
    <source>
        <dbReference type="Proteomes" id="UP000287124"/>
    </source>
</evidence>
<protein>
    <submittedName>
        <fullName evidence="1">Uncharacterized protein</fullName>
    </submittedName>
</protein>
<dbReference type="Proteomes" id="UP000287124">
    <property type="component" value="Unassembled WGS sequence"/>
</dbReference>
<reference evidence="1 2" key="1">
    <citation type="submission" date="2017-06" db="EMBL/GenBank/DDBJ databases">
        <title>Comparative genomic analysis of Ambrosia Fusariam Clade fungi.</title>
        <authorList>
            <person name="Stajich J.E."/>
            <person name="Carrillo J."/>
            <person name="Kijimoto T."/>
            <person name="Eskalen A."/>
            <person name="O'Donnell K."/>
            <person name="Kasson M."/>
        </authorList>
    </citation>
    <scope>NUCLEOTIDE SEQUENCE [LARGE SCALE GENOMIC DNA]</scope>
    <source>
        <strain evidence="1 2">UCR1854</strain>
    </source>
</reference>
<name>A0A430LTH3_9HYPO</name>
<comment type="caution">
    <text evidence="1">The sequence shown here is derived from an EMBL/GenBank/DDBJ whole genome shotgun (WGS) entry which is preliminary data.</text>
</comment>
<dbReference type="EMBL" id="MIKF01000083">
    <property type="protein sequence ID" value="RTE79013.1"/>
    <property type="molecule type" value="Genomic_DNA"/>
</dbReference>